<name>F8PL05_SERL3</name>
<keyword evidence="2" id="KW-1185">Reference proteome</keyword>
<dbReference type="AlphaFoldDB" id="F8PL05"/>
<dbReference type="EMBL" id="GL945475">
    <property type="protein sequence ID" value="EGO03649.1"/>
    <property type="molecule type" value="Genomic_DNA"/>
</dbReference>
<dbReference type="STRING" id="936435.F8PL05"/>
<accession>F8PL05</accession>
<dbReference type="HOGENOM" id="CLU_163774_0_0_1"/>
<organism evidence="2">
    <name type="scientific">Serpula lacrymans var. lacrymans (strain S7.3)</name>
    <name type="common">Dry rot fungus</name>
    <dbReference type="NCBI Taxonomy" id="936435"/>
    <lineage>
        <taxon>Eukaryota</taxon>
        <taxon>Fungi</taxon>
        <taxon>Dikarya</taxon>
        <taxon>Basidiomycota</taxon>
        <taxon>Agaricomycotina</taxon>
        <taxon>Agaricomycetes</taxon>
        <taxon>Agaricomycetidae</taxon>
        <taxon>Boletales</taxon>
        <taxon>Coniophorineae</taxon>
        <taxon>Serpulaceae</taxon>
        <taxon>Serpula</taxon>
    </lineage>
</organism>
<dbReference type="Proteomes" id="UP000008063">
    <property type="component" value="Unassembled WGS sequence"/>
</dbReference>
<evidence type="ECO:0000313" key="1">
    <source>
        <dbReference type="EMBL" id="EGO03649.1"/>
    </source>
</evidence>
<protein>
    <submittedName>
        <fullName evidence="1">Uncharacterized protein</fullName>
    </submittedName>
</protein>
<sequence>MANIIYVDDRDNTITYSPSNGWELGGVNREYDNTTHGSILVGTPMEISFAFQGTRVMVYGTIAPAKDNNIIPPVSYYKVDNTPAVTYTAPAIQNTQYHQQFYDSGNLADGVHTVIINPLTTQNSTLWFDYYTYLPSSGLFK</sequence>
<dbReference type="InParanoid" id="F8PL05"/>
<dbReference type="OrthoDB" id="3265734at2759"/>
<evidence type="ECO:0000313" key="2">
    <source>
        <dbReference type="Proteomes" id="UP000008063"/>
    </source>
</evidence>
<gene>
    <name evidence="1" type="ORF">SERLA73DRAFT_46172</name>
</gene>
<dbReference type="Gene3D" id="2.60.120.260">
    <property type="entry name" value="Galactose-binding domain-like"/>
    <property type="match status" value="1"/>
</dbReference>
<reference evidence="2" key="1">
    <citation type="journal article" date="2011" name="Science">
        <title>The plant cell wall-decomposing machinery underlies the functional diversity of forest fungi.</title>
        <authorList>
            <person name="Eastwood D.C."/>
            <person name="Floudas D."/>
            <person name="Binder M."/>
            <person name="Majcherczyk A."/>
            <person name="Schneider P."/>
            <person name="Aerts A."/>
            <person name="Asiegbu F.O."/>
            <person name="Baker S.E."/>
            <person name="Barry K."/>
            <person name="Bendiksby M."/>
            <person name="Blumentritt M."/>
            <person name="Coutinho P.M."/>
            <person name="Cullen D."/>
            <person name="de Vries R.P."/>
            <person name="Gathman A."/>
            <person name="Goodell B."/>
            <person name="Henrissat B."/>
            <person name="Ihrmark K."/>
            <person name="Kauserud H."/>
            <person name="Kohler A."/>
            <person name="LaButti K."/>
            <person name="Lapidus A."/>
            <person name="Lavin J.L."/>
            <person name="Lee Y.-H."/>
            <person name="Lindquist E."/>
            <person name="Lilly W."/>
            <person name="Lucas S."/>
            <person name="Morin E."/>
            <person name="Murat C."/>
            <person name="Oguiza J.A."/>
            <person name="Park J."/>
            <person name="Pisabarro A.G."/>
            <person name="Riley R."/>
            <person name="Rosling A."/>
            <person name="Salamov A."/>
            <person name="Schmidt O."/>
            <person name="Schmutz J."/>
            <person name="Skrede I."/>
            <person name="Stenlid J."/>
            <person name="Wiebenga A."/>
            <person name="Xie X."/>
            <person name="Kuees U."/>
            <person name="Hibbett D.S."/>
            <person name="Hoffmeister D."/>
            <person name="Hoegberg N."/>
            <person name="Martin F."/>
            <person name="Grigoriev I.V."/>
            <person name="Watkinson S.C."/>
        </authorList>
    </citation>
    <scope>NUCLEOTIDE SEQUENCE [LARGE SCALE GENOMIC DNA]</scope>
    <source>
        <strain evidence="2">strain S7.3</strain>
    </source>
</reference>
<dbReference type="OMA" id="PANGWFL"/>
<proteinExistence type="predicted"/>